<dbReference type="Gene3D" id="6.20.330.10">
    <property type="match status" value="1"/>
</dbReference>
<evidence type="ECO:0000256" key="7">
    <source>
        <dbReference type="PIRSR" id="PIRSR001217-1"/>
    </source>
</evidence>
<feature type="transmembrane region" description="Helical" evidence="8">
    <location>
        <begin position="12"/>
        <end position="33"/>
    </location>
</feature>
<dbReference type="GO" id="GO:0006465">
    <property type="term" value="P:signal peptide processing"/>
    <property type="evidence" value="ECO:0007669"/>
    <property type="project" value="InterPro"/>
</dbReference>
<keyword evidence="8" id="KW-0812">Transmembrane</keyword>
<evidence type="ECO:0000256" key="2">
    <source>
        <dbReference type="ARBA" id="ARBA00008683"/>
    </source>
</evidence>
<keyword evidence="4" id="KW-0378">Hydrolase</keyword>
<feature type="active site" description="Proton donor/acceptor" evidence="7">
    <location>
        <position position="186"/>
    </location>
</feature>
<keyword evidence="5" id="KW-0720">Serine protease</keyword>
<dbReference type="GO" id="GO:0016020">
    <property type="term" value="C:membrane"/>
    <property type="evidence" value="ECO:0007669"/>
    <property type="project" value="UniProtKB-SubCell"/>
</dbReference>
<dbReference type="SUPFAM" id="SSF52096">
    <property type="entry name" value="ClpP/crotonase"/>
    <property type="match status" value="2"/>
</dbReference>
<dbReference type="InterPro" id="IPR004635">
    <property type="entry name" value="Pept_S49_SppA"/>
</dbReference>
<dbReference type="NCBIfam" id="TIGR00706">
    <property type="entry name" value="SppA_dom"/>
    <property type="match status" value="1"/>
</dbReference>
<evidence type="ECO:0000256" key="6">
    <source>
        <dbReference type="ARBA" id="ARBA00023136"/>
    </source>
</evidence>
<comment type="similarity">
    <text evidence="2">Belongs to the peptidase S49 family.</text>
</comment>
<sequence>MADKNREKGGCFRAGCLTAVVAVLLLAGLGWFAQQWGNRLPGRFVLRVPVSGAIDERSPDAASLPLGGARQPLSLEELLTILDRARADKRVDSVLLEIDGLGAPAAKAQELERSIAELRKSGKKVTALLDTPEDKDYRLAAACDSVIVRKGSWMMLDGLKAEMFFFSDPLKKLGVSFQAAQWKKYKSAVESFTRSSPSPENLEETNALLDDAWADYLDSVSRHRHIDPAEFRNVVDSLAVLTPEKALALRLVDRVATERQLEKEYEERLGKPAGELFVGGREYLGATGGMRPKSSGDRIAVVAITGMIVSDGAGGVGEAEVTDVSTVKQALQTALDDPKVKAIVLRIDSPGGDALAASTMLELLQEARLQKPIVASMSGVAASGGYMVALAGSKIFAEPLTITGSIGVFSLKPDLGGLLEKTGIRREVLTRGRFADAYTPFKAFDDASFRKFVETAGTIYDDFIAKVAKGRKMTPAEVDAVAGGRVWSGKRALEVGLIDRIGGLADAVQEAQKLAKMDAKAKPELLYLPARKTWLEYLLAGDASELASALTAGVLRQSLGELEPLTRLPGTKTARFLLRTEEPQVLALDPVEVTIK</sequence>
<dbReference type="InterPro" id="IPR047272">
    <property type="entry name" value="S49_SppA_C"/>
</dbReference>
<evidence type="ECO:0000256" key="4">
    <source>
        <dbReference type="ARBA" id="ARBA00022801"/>
    </source>
</evidence>
<dbReference type="Proteomes" id="UP000308271">
    <property type="component" value="Unassembled WGS sequence"/>
</dbReference>
<dbReference type="InterPro" id="IPR004634">
    <property type="entry name" value="Pept_S49_pIV"/>
</dbReference>
<evidence type="ECO:0000256" key="1">
    <source>
        <dbReference type="ARBA" id="ARBA00004370"/>
    </source>
</evidence>
<gene>
    <name evidence="10" type="primary">sppA</name>
    <name evidence="10" type="ORF">FGF66_03270</name>
</gene>
<feature type="active site" description="Nucleophile" evidence="7">
    <location>
        <position position="383"/>
    </location>
</feature>
<dbReference type="PIRSF" id="PIRSF001217">
    <property type="entry name" value="Protease_4_SppA"/>
    <property type="match status" value="1"/>
</dbReference>
<keyword evidence="6 8" id="KW-0472">Membrane</keyword>
<dbReference type="PANTHER" id="PTHR33209:SF1">
    <property type="entry name" value="PEPTIDASE S49 DOMAIN-CONTAINING PROTEIN"/>
    <property type="match status" value="1"/>
</dbReference>
<evidence type="ECO:0000313" key="11">
    <source>
        <dbReference type="Proteomes" id="UP000308271"/>
    </source>
</evidence>
<dbReference type="InterPro" id="IPR047217">
    <property type="entry name" value="S49_SppA_67K_type_N"/>
</dbReference>
<dbReference type="AlphaFoldDB" id="A0A5C4S821"/>
<evidence type="ECO:0000259" key="9">
    <source>
        <dbReference type="Pfam" id="PF01343"/>
    </source>
</evidence>
<dbReference type="InterPro" id="IPR002142">
    <property type="entry name" value="Peptidase_S49"/>
</dbReference>
<keyword evidence="8" id="KW-1133">Transmembrane helix</keyword>
<dbReference type="CDD" id="cd07023">
    <property type="entry name" value="S49_Sppa_N_C"/>
    <property type="match status" value="1"/>
</dbReference>
<organism evidence="10 11">
    <name type="scientific">Chlorobaculum thiosulfatiphilum</name>
    <name type="common">Chlorobium limicola f.sp. thiosulfatophilum</name>
    <dbReference type="NCBI Taxonomy" id="115852"/>
    <lineage>
        <taxon>Bacteria</taxon>
        <taxon>Pseudomonadati</taxon>
        <taxon>Chlorobiota</taxon>
        <taxon>Chlorobiia</taxon>
        <taxon>Chlorobiales</taxon>
        <taxon>Chlorobiaceae</taxon>
        <taxon>Chlorobaculum</taxon>
    </lineage>
</organism>
<accession>A0A5C4S821</accession>
<feature type="domain" description="Peptidase S49" evidence="9">
    <location>
        <begin position="369"/>
        <end position="517"/>
    </location>
</feature>
<dbReference type="InterPro" id="IPR029045">
    <property type="entry name" value="ClpP/crotonase-like_dom_sf"/>
</dbReference>
<dbReference type="CDD" id="cd07018">
    <property type="entry name" value="S49_SppA_67K_type"/>
    <property type="match status" value="1"/>
</dbReference>
<dbReference type="Gene3D" id="3.90.226.10">
    <property type="entry name" value="2-enoyl-CoA Hydratase, Chain A, domain 1"/>
    <property type="match status" value="2"/>
</dbReference>
<feature type="domain" description="Peptidase S49" evidence="9">
    <location>
        <begin position="118"/>
        <end position="267"/>
    </location>
</feature>
<dbReference type="OrthoDB" id="9764363at2"/>
<comment type="subcellular location">
    <subcellularLocation>
        <location evidence="1">Membrane</location>
    </subcellularLocation>
</comment>
<reference evidence="10 11" key="1">
    <citation type="submission" date="2019-05" db="EMBL/GenBank/DDBJ databases">
        <title>Draft Whole-Genome sequence of the green sulfur bacterium Chlorobaculum thiosulfatiphilum DSM 249.</title>
        <authorList>
            <person name="Meyer T.E."/>
            <person name="Kyndt J.A."/>
        </authorList>
    </citation>
    <scope>NUCLEOTIDE SEQUENCE [LARGE SCALE GENOMIC DNA]</scope>
    <source>
        <strain evidence="10 11">DSM 249</strain>
    </source>
</reference>
<proteinExistence type="inferred from homology"/>
<comment type="caution">
    <text evidence="10">The sequence shown here is derived from an EMBL/GenBank/DDBJ whole genome shotgun (WGS) entry which is preliminary data.</text>
</comment>
<evidence type="ECO:0000313" key="10">
    <source>
        <dbReference type="EMBL" id="TNJ39663.1"/>
    </source>
</evidence>
<dbReference type="PANTHER" id="PTHR33209">
    <property type="entry name" value="PROTEASE 4"/>
    <property type="match status" value="1"/>
</dbReference>
<evidence type="ECO:0000256" key="3">
    <source>
        <dbReference type="ARBA" id="ARBA00022670"/>
    </source>
</evidence>
<keyword evidence="3" id="KW-0645">Protease</keyword>
<dbReference type="Pfam" id="PF01343">
    <property type="entry name" value="Peptidase_S49"/>
    <property type="match status" value="2"/>
</dbReference>
<keyword evidence="11" id="KW-1185">Reference proteome</keyword>
<dbReference type="GO" id="GO:0008236">
    <property type="term" value="F:serine-type peptidase activity"/>
    <property type="evidence" value="ECO:0007669"/>
    <property type="project" value="UniProtKB-KW"/>
</dbReference>
<evidence type="ECO:0000256" key="5">
    <source>
        <dbReference type="ARBA" id="ARBA00022825"/>
    </source>
</evidence>
<protein>
    <submittedName>
        <fullName evidence="10">Signal peptide peptidase SppA</fullName>
    </submittedName>
</protein>
<name>A0A5C4S821_CHLTI</name>
<evidence type="ECO:0000256" key="8">
    <source>
        <dbReference type="SAM" id="Phobius"/>
    </source>
</evidence>
<dbReference type="RefSeq" id="WP_139456278.1">
    <property type="nucleotide sequence ID" value="NZ_VDCH01000004.1"/>
</dbReference>
<dbReference type="EMBL" id="VDCH01000004">
    <property type="protein sequence ID" value="TNJ39663.1"/>
    <property type="molecule type" value="Genomic_DNA"/>
</dbReference>